<dbReference type="Proteomes" id="UP001488805">
    <property type="component" value="Unassembled WGS sequence"/>
</dbReference>
<dbReference type="EMBL" id="JBCEZU010000013">
    <property type="protein sequence ID" value="KAK9540875.1"/>
    <property type="molecule type" value="Genomic_DNA"/>
</dbReference>
<evidence type="ECO:0000256" key="1">
    <source>
        <dbReference type="SAM" id="MobiDB-lite"/>
    </source>
</evidence>
<sequence>MRRKRSSTQTSQSGDGPDNSAQSSPAEQQEELCYASVSFSRNQEDHLYSNIRPEDVEYTRVNFKSAGAANQ</sequence>
<accession>A0AAW1G0Q1</accession>
<feature type="region of interest" description="Disordered" evidence="1">
    <location>
        <begin position="1"/>
        <end position="31"/>
    </location>
</feature>
<name>A0AAW1G0Q1_ZOAVI</name>
<organism evidence="2 3">
    <name type="scientific">Zoarces viviparus</name>
    <name type="common">Viviparous eelpout</name>
    <name type="synonym">Blennius viviparus</name>
    <dbReference type="NCBI Taxonomy" id="48416"/>
    <lineage>
        <taxon>Eukaryota</taxon>
        <taxon>Metazoa</taxon>
        <taxon>Chordata</taxon>
        <taxon>Craniata</taxon>
        <taxon>Vertebrata</taxon>
        <taxon>Euteleostomi</taxon>
        <taxon>Actinopterygii</taxon>
        <taxon>Neopterygii</taxon>
        <taxon>Teleostei</taxon>
        <taxon>Neoteleostei</taxon>
        <taxon>Acanthomorphata</taxon>
        <taxon>Eupercaria</taxon>
        <taxon>Perciformes</taxon>
        <taxon>Cottioidei</taxon>
        <taxon>Zoarcales</taxon>
        <taxon>Zoarcidae</taxon>
        <taxon>Zoarcinae</taxon>
        <taxon>Zoarces</taxon>
    </lineage>
</organism>
<gene>
    <name evidence="2" type="ORF">VZT92_003296</name>
</gene>
<comment type="caution">
    <text evidence="2">The sequence shown here is derived from an EMBL/GenBank/DDBJ whole genome shotgun (WGS) entry which is preliminary data.</text>
</comment>
<dbReference type="AlphaFoldDB" id="A0AAW1G0Q1"/>
<evidence type="ECO:0000313" key="3">
    <source>
        <dbReference type="Proteomes" id="UP001488805"/>
    </source>
</evidence>
<evidence type="ECO:0000313" key="2">
    <source>
        <dbReference type="EMBL" id="KAK9540875.1"/>
    </source>
</evidence>
<keyword evidence="3" id="KW-1185">Reference proteome</keyword>
<proteinExistence type="predicted"/>
<reference evidence="2 3" key="1">
    <citation type="journal article" date="2024" name="Genome Biol. Evol.">
        <title>Chromosome-level genome assembly of the viviparous eelpout Zoarces viviparus.</title>
        <authorList>
            <person name="Fuhrmann N."/>
            <person name="Brasseur M.V."/>
            <person name="Bakowski C.E."/>
            <person name="Podsiadlowski L."/>
            <person name="Prost S."/>
            <person name="Krehenwinkel H."/>
            <person name="Mayer C."/>
        </authorList>
    </citation>
    <scope>NUCLEOTIDE SEQUENCE [LARGE SCALE GENOMIC DNA]</scope>
    <source>
        <strain evidence="2">NO-MEL_2022_Ind0_liver</strain>
    </source>
</reference>
<protein>
    <submittedName>
        <fullName evidence="2">Uncharacterized protein</fullName>
    </submittedName>
</protein>